<evidence type="ECO:0000256" key="1">
    <source>
        <dbReference type="SAM" id="Phobius"/>
    </source>
</evidence>
<sequence>MSLLQPPMRDLGPALVRTVAIAAFALGAGVWAAVLFAPAARDLPPVLDAGAAPLHDTAPVARWFGGAALRVRVAAVGLISGSDGQGAALLSIDGAPARAWRVGDTLAPGVVLRAVGPAGVSVEQDGVIEDVALPVPAAPRGFLPAASETGGR</sequence>
<organism evidence="2 3">
    <name type="scientific">Yanghanlia caeni</name>
    <dbReference type="NCBI Taxonomy" id="3064283"/>
    <lineage>
        <taxon>Bacteria</taxon>
        <taxon>Pseudomonadati</taxon>
        <taxon>Pseudomonadota</taxon>
        <taxon>Betaproteobacteria</taxon>
        <taxon>Burkholderiales</taxon>
        <taxon>Alcaligenaceae</taxon>
        <taxon>Yanghanlia</taxon>
    </lineage>
</organism>
<dbReference type="EMBL" id="JAUZQE010000021">
    <property type="protein sequence ID" value="MDR4126289.1"/>
    <property type="molecule type" value="Genomic_DNA"/>
</dbReference>
<feature type="transmembrane region" description="Helical" evidence="1">
    <location>
        <begin position="14"/>
        <end position="37"/>
    </location>
</feature>
<keyword evidence="1" id="KW-0472">Membrane</keyword>
<evidence type="ECO:0000313" key="3">
    <source>
        <dbReference type="Proteomes" id="UP001232156"/>
    </source>
</evidence>
<proteinExistence type="predicted"/>
<evidence type="ECO:0008006" key="4">
    <source>
        <dbReference type="Google" id="ProtNLM"/>
    </source>
</evidence>
<dbReference type="RefSeq" id="WP_347287161.1">
    <property type="nucleotide sequence ID" value="NZ_JAUZQE010000021.1"/>
</dbReference>
<protein>
    <recommendedName>
        <fullName evidence="4">General secretion pathway protein GspC</fullName>
    </recommendedName>
</protein>
<name>A0ABU1D784_9BURK</name>
<keyword evidence="1" id="KW-0812">Transmembrane</keyword>
<keyword evidence="1" id="KW-1133">Transmembrane helix</keyword>
<evidence type="ECO:0000313" key="2">
    <source>
        <dbReference type="EMBL" id="MDR4126289.1"/>
    </source>
</evidence>
<gene>
    <name evidence="2" type="ORF">Q8947_09880</name>
</gene>
<reference evidence="2 3" key="1">
    <citation type="submission" date="2023-08" db="EMBL/GenBank/DDBJ databases">
        <title>Alcaligenaceae gen. nov., a novel taxon isolated from the sludge of Yixing Pesticide Factory.</title>
        <authorList>
            <person name="Ruan L."/>
        </authorList>
    </citation>
    <scope>NUCLEOTIDE SEQUENCE [LARGE SCALE GENOMIC DNA]</scope>
    <source>
        <strain evidence="2 3">LG-2</strain>
    </source>
</reference>
<dbReference type="Proteomes" id="UP001232156">
    <property type="component" value="Unassembled WGS sequence"/>
</dbReference>
<comment type="caution">
    <text evidence="2">The sequence shown here is derived from an EMBL/GenBank/DDBJ whole genome shotgun (WGS) entry which is preliminary data.</text>
</comment>
<accession>A0ABU1D784</accession>
<keyword evidence="3" id="KW-1185">Reference proteome</keyword>